<name>A0A8H6YDR8_9AGAR</name>
<evidence type="ECO:0000256" key="1">
    <source>
        <dbReference type="SAM" id="MobiDB-lite"/>
    </source>
</evidence>
<keyword evidence="3" id="KW-1185">Reference proteome</keyword>
<gene>
    <name evidence="2" type="ORF">MVEN_00979700</name>
</gene>
<dbReference type="Proteomes" id="UP000620124">
    <property type="component" value="Unassembled WGS sequence"/>
</dbReference>
<feature type="region of interest" description="Disordered" evidence="1">
    <location>
        <begin position="158"/>
        <end position="217"/>
    </location>
</feature>
<feature type="compositionally biased region" description="Polar residues" evidence="1">
    <location>
        <begin position="91"/>
        <end position="108"/>
    </location>
</feature>
<dbReference type="EMBL" id="JACAZI010000007">
    <property type="protein sequence ID" value="KAF7356466.1"/>
    <property type="molecule type" value="Genomic_DNA"/>
</dbReference>
<protein>
    <submittedName>
        <fullName evidence="2">Uncharacterized protein</fullName>
    </submittedName>
</protein>
<sequence length="244" mass="25946">MLAQQPSNSGAGGDFPSTTVPPVYGGGKHEQDPAPGAGDLYYEWCNEGDDDRSRYLTSPHTPLCSFTGATPSPSDTPLVTPDMGAGMDIQGNFQDSDLMSTGRQQQQPPKLPPTDHLWTFSPSTPAVDSFEPVVPASDPVIPYAKKRRASASKKVVAFVDDEEEEEEEGSRLPPPPPTASEAQKIEYKRPNEHPCCAPEPPAQGPAPASARGEGKDVGGEACYVAGECADSAEDAEEQGYRLPF</sequence>
<feature type="compositionally biased region" description="Polar residues" evidence="1">
    <location>
        <begin position="67"/>
        <end position="77"/>
    </location>
</feature>
<feature type="region of interest" description="Disordered" evidence="1">
    <location>
        <begin position="1"/>
        <end position="40"/>
    </location>
</feature>
<evidence type="ECO:0000313" key="3">
    <source>
        <dbReference type="Proteomes" id="UP000620124"/>
    </source>
</evidence>
<feature type="compositionally biased region" description="Acidic residues" evidence="1">
    <location>
        <begin position="159"/>
        <end position="168"/>
    </location>
</feature>
<comment type="caution">
    <text evidence="2">The sequence shown here is derived from an EMBL/GenBank/DDBJ whole genome shotgun (WGS) entry which is preliminary data.</text>
</comment>
<dbReference type="OrthoDB" id="10327570at2759"/>
<reference evidence="2" key="1">
    <citation type="submission" date="2020-05" db="EMBL/GenBank/DDBJ databases">
        <title>Mycena genomes resolve the evolution of fungal bioluminescence.</title>
        <authorList>
            <person name="Tsai I.J."/>
        </authorList>
    </citation>
    <scope>NUCLEOTIDE SEQUENCE</scope>
    <source>
        <strain evidence="2">CCC161011</strain>
    </source>
</reference>
<accession>A0A8H6YDR8</accession>
<dbReference type="AlphaFoldDB" id="A0A8H6YDR8"/>
<evidence type="ECO:0000313" key="2">
    <source>
        <dbReference type="EMBL" id="KAF7356466.1"/>
    </source>
</evidence>
<organism evidence="2 3">
    <name type="scientific">Mycena venus</name>
    <dbReference type="NCBI Taxonomy" id="2733690"/>
    <lineage>
        <taxon>Eukaryota</taxon>
        <taxon>Fungi</taxon>
        <taxon>Dikarya</taxon>
        <taxon>Basidiomycota</taxon>
        <taxon>Agaricomycotina</taxon>
        <taxon>Agaricomycetes</taxon>
        <taxon>Agaricomycetidae</taxon>
        <taxon>Agaricales</taxon>
        <taxon>Marasmiineae</taxon>
        <taxon>Mycenaceae</taxon>
        <taxon>Mycena</taxon>
    </lineage>
</organism>
<proteinExistence type="predicted"/>
<feature type="region of interest" description="Disordered" evidence="1">
    <location>
        <begin position="63"/>
        <end position="136"/>
    </location>
</feature>
<feature type="compositionally biased region" description="Basic and acidic residues" evidence="1">
    <location>
        <begin position="183"/>
        <end position="192"/>
    </location>
</feature>